<comment type="caution">
    <text evidence="2">The sequence shown here is derived from an EMBL/GenBank/DDBJ whole genome shotgun (WGS) entry which is preliminary data.</text>
</comment>
<evidence type="ECO:0000313" key="2">
    <source>
        <dbReference type="EMBL" id="MBO1265158.1"/>
    </source>
</evidence>
<sequence length="133" mass="15122">MNDIVAVFGILLAVYTYIDSLYRNAINAILDEKGSPKAANNVSLRKKLKDERNYKATPLLIFSALVLLMMLPDTLRIISKSARGIFVDSSYVYSISSATIIFVFFVFIYWFIIDVKLILDINMKLENLSKDRG</sequence>
<dbReference type="EMBL" id="JAFNJU010000006">
    <property type="protein sequence ID" value="MBO1265158.1"/>
    <property type="molecule type" value="Genomic_DNA"/>
</dbReference>
<feature type="transmembrane region" description="Helical" evidence="1">
    <location>
        <begin position="54"/>
        <end position="71"/>
    </location>
</feature>
<organism evidence="2 3">
    <name type="scientific">Proteiniclasticum aestuarii</name>
    <dbReference type="NCBI Taxonomy" id="2817862"/>
    <lineage>
        <taxon>Bacteria</taxon>
        <taxon>Bacillati</taxon>
        <taxon>Bacillota</taxon>
        <taxon>Clostridia</taxon>
        <taxon>Eubacteriales</taxon>
        <taxon>Clostridiaceae</taxon>
        <taxon>Proteiniclasticum</taxon>
    </lineage>
</organism>
<protein>
    <submittedName>
        <fullName evidence="2">Uncharacterized protein</fullName>
    </submittedName>
</protein>
<keyword evidence="1" id="KW-0812">Transmembrane</keyword>
<name>A0A939HB19_9CLOT</name>
<keyword evidence="1" id="KW-1133">Transmembrane helix</keyword>
<accession>A0A939HB19</accession>
<gene>
    <name evidence="2" type="ORF">J3A84_08980</name>
</gene>
<dbReference type="RefSeq" id="WP_207599680.1">
    <property type="nucleotide sequence ID" value="NZ_JAFNJU010000006.1"/>
</dbReference>
<evidence type="ECO:0000313" key="3">
    <source>
        <dbReference type="Proteomes" id="UP000664218"/>
    </source>
</evidence>
<reference evidence="2" key="1">
    <citation type="submission" date="2021-03" db="EMBL/GenBank/DDBJ databases">
        <title>Proteiniclasticum marinus sp. nov., isolated from tidal flat sediment.</title>
        <authorList>
            <person name="Namirimu T."/>
            <person name="Yang J.-A."/>
            <person name="Yang S.-H."/>
            <person name="Kim Y.-J."/>
            <person name="Kwon K.K."/>
        </authorList>
    </citation>
    <scope>NUCLEOTIDE SEQUENCE</scope>
    <source>
        <strain evidence="2">SCR006</strain>
    </source>
</reference>
<keyword evidence="1" id="KW-0472">Membrane</keyword>
<dbReference type="Proteomes" id="UP000664218">
    <property type="component" value="Unassembled WGS sequence"/>
</dbReference>
<feature type="transmembrane region" description="Helical" evidence="1">
    <location>
        <begin position="91"/>
        <end position="113"/>
    </location>
</feature>
<dbReference type="AlphaFoldDB" id="A0A939HB19"/>
<evidence type="ECO:0000256" key="1">
    <source>
        <dbReference type="SAM" id="Phobius"/>
    </source>
</evidence>
<proteinExistence type="predicted"/>
<keyword evidence="3" id="KW-1185">Reference proteome</keyword>